<name>A0ABD6R5D4_BACTU</name>
<dbReference type="EMBL" id="MSTN01000008">
    <property type="protein sequence ID" value="OPD49449.1"/>
    <property type="molecule type" value="Genomic_DNA"/>
</dbReference>
<organism evidence="1 2">
    <name type="scientific">Bacillus thuringiensis</name>
    <dbReference type="NCBI Taxonomy" id="1428"/>
    <lineage>
        <taxon>Bacteria</taxon>
        <taxon>Bacillati</taxon>
        <taxon>Bacillota</taxon>
        <taxon>Bacilli</taxon>
        <taxon>Bacillales</taxon>
        <taxon>Bacillaceae</taxon>
        <taxon>Bacillus</taxon>
        <taxon>Bacillus cereus group</taxon>
    </lineage>
</organism>
<evidence type="ECO:0000313" key="2">
    <source>
        <dbReference type="Proteomes" id="UP000190187"/>
    </source>
</evidence>
<comment type="caution">
    <text evidence="1">The sequence shown here is derived from an EMBL/GenBank/DDBJ whole genome shotgun (WGS) entry which is preliminary data.</text>
</comment>
<sequence>MYTWKEQSIRPYEYFNANMTSYPTSNIKVISGGWSVDKNAHVYAIESYPRYKNQWVITLFNNTMHTRKIKFFLTTKS</sequence>
<dbReference type="Proteomes" id="UP000190187">
    <property type="component" value="Unassembled WGS sequence"/>
</dbReference>
<gene>
    <name evidence="1" type="ORF">BVF97_19960</name>
</gene>
<proteinExistence type="predicted"/>
<reference evidence="1 2" key="1">
    <citation type="submission" date="2017-01" db="EMBL/GenBank/DDBJ databases">
        <title>Draft Genome Sequence of Bacillus thuringiensis DNG9.</title>
        <authorList>
            <person name="Rosana A.R."/>
            <person name="Daas M.S."/>
            <person name="Acedo J.Z."/>
            <person name="Case R.J."/>
            <person name="Vederas J.C."/>
            <person name="Nateche F."/>
            <person name="Kebbouche-Gana S."/>
        </authorList>
    </citation>
    <scope>NUCLEOTIDE SEQUENCE [LARGE SCALE GENOMIC DNA]</scope>
    <source>
        <strain evidence="1 2">DNG9</strain>
    </source>
</reference>
<dbReference type="AlphaFoldDB" id="A0ABD6R5D4"/>
<protein>
    <submittedName>
        <fullName evidence="1">Uncharacterized protein</fullName>
    </submittedName>
</protein>
<evidence type="ECO:0000313" key="1">
    <source>
        <dbReference type="EMBL" id="OPD49449.1"/>
    </source>
</evidence>
<accession>A0ABD6R5D4</accession>